<dbReference type="GO" id="GO:0008270">
    <property type="term" value="F:zinc ion binding"/>
    <property type="evidence" value="ECO:0007669"/>
    <property type="project" value="InterPro"/>
</dbReference>
<dbReference type="SUPFAM" id="SSF57701">
    <property type="entry name" value="Zn2/Cys6 DNA-binding domain"/>
    <property type="match status" value="1"/>
</dbReference>
<proteinExistence type="predicted"/>
<feature type="region of interest" description="Disordered" evidence="6">
    <location>
        <begin position="816"/>
        <end position="892"/>
    </location>
</feature>
<feature type="region of interest" description="Disordered" evidence="6">
    <location>
        <begin position="122"/>
        <end position="149"/>
    </location>
</feature>
<feature type="compositionally biased region" description="Polar residues" evidence="6">
    <location>
        <begin position="129"/>
        <end position="149"/>
    </location>
</feature>
<dbReference type="Gene3D" id="4.10.240.10">
    <property type="entry name" value="Zn(2)-C6 fungal-type DNA-binding domain"/>
    <property type="match status" value="1"/>
</dbReference>
<keyword evidence="2" id="KW-0479">Metal-binding</keyword>
<feature type="compositionally biased region" description="Basic and acidic residues" evidence="6">
    <location>
        <begin position="735"/>
        <end position="768"/>
    </location>
</feature>
<dbReference type="InterPro" id="IPR036864">
    <property type="entry name" value="Zn2-C6_fun-type_DNA-bd_sf"/>
</dbReference>
<evidence type="ECO:0000313" key="9">
    <source>
        <dbReference type="Proteomes" id="UP000703661"/>
    </source>
</evidence>
<evidence type="ECO:0000256" key="5">
    <source>
        <dbReference type="ARBA" id="ARBA00023242"/>
    </source>
</evidence>
<dbReference type="CDD" id="cd00067">
    <property type="entry name" value="GAL4"/>
    <property type="match status" value="1"/>
</dbReference>
<evidence type="ECO:0000259" key="7">
    <source>
        <dbReference type="PROSITE" id="PS50048"/>
    </source>
</evidence>
<dbReference type="PANTHER" id="PTHR47338">
    <property type="entry name" value="ZN(II)2CYS6 TRANSCRIPTION FACTOR (EUROFUNG)-RELATED"/>
    <property type="match status" value="1"/>
</dbReference>
<dbReference type="GO" id="GO:0006351">
    <property type="term" value="P:DNA-templated transcription"/>
    <property type="evidence" value="ECO:0007669"/>
    <property type="project" value="InterPro"/>
</dbReference>
<dbReference type="EMBL" id="JAAAID010001673">
    <property type="protein sequence ID" value="KAG0009153.1"/>
    <property type="molecule type" value="Genomic_DNA"/>
</dbReference>
<evidence type="ECO:0000256" key="3">
    <source>
        <dbReference type="ARBA" id="ARBA00023015"/>
    </source>
</evidence>
<feature type="non-terminal residue" evidence="8">
    <location>
        <position position="892"/>
    </location>
</feature>
<dbReference type="SMART" id="SM00906">
    <property type="entry name" value="Fungal_trans"/>
    <property type="match status" value="1"/>
</dbReference>
<keyword evidence="9" id="KW-1185">Reference proteome</keyword>
<reference evidence="8" key="1">
    <citation type="journal article" date="2020" name="Fungal Divers.">
        <title>Resolving the Mortierellaceae phylogeny through synthesis of multi-gene phylogenetics and phylogenomics.</title>
        <authorList>
            <person name="Vandepol N."/>
            <person name="Liber J."/>
            <person name="Desiro A."/>
            <person name="Na H."/>
            <person name="Kennedy M."/>
            <person name="Barry K."/>
            <person name="Grigoriev I.V."/>
            <person name="Miller A.N."/>
            <person name="O'Donnell K."/>
            <person name="Stajich J.E."/>
            <person name="Bonito G."/>
        </authorList>
    </citation>
    <scope>NUCLEOTIDE SEQUENCE</scope>
    <source>
        <strain evidence="8">NRRL 2769</strain>
    </source>
</reference>
<feature type="compositionally biased region" description="Polar residues" evidence="6">
    <location>
        <begin position="719"/>
        <end position="732"/>
    </location>
</feature>
<dbReference type="GO" id="GO:0000981">
    <property type="term" value="F:DNA-binding transcription factor activity, RNA polymerase II-specific"/>
    <property type="evidence" value="ECO:0007669"/>
    <property type="project" value="InterPro"/>
</dbReference>
<feature type="region of interest" description="Disordered" evidence="6">
    <location>
        <begin position="672"/>
        <end position="777"/>
    </location>
</feature>
<feature type="compositionally biased region" description="Low complexity" evidence="6">
    <location>
        <begin position="181"/>
        <end position="196"/>
    </location>
</feature>
<evidence type="ECO:0000256" key="6">
    <source>
        <dbReference type="SAM" id="MobiDB-lite"/>
    </source>
</evidence>
<feature type="region of interest" description="Disordered" evidence="6">
    <location>
        <begin position="175"/>
        <end position="231"/>
    </location>
</feature>
<feature type="compositionally biased region" description="Low complexity" evidence="6">
    <location>
        <begin position="869"/>
        <end position="892"/>
    </location>
</feature>
<evidence type="ECO:0000256" key="2">
    <source>
        <dbReference type="ARBA" id="ARBA00022723"/>
    </source>
</evidence>
<comment type="subcellular location">
    <subcellularLocation>
        <location evidence="1">Nucleus</location>
    </subcellularLocation>
</comment>
<dbReference type="CDD" id="cd12148">
    <property type="entry name" value="fungal_TF_MHR"/>
    <property type="match status" value="1"/>
</dbReference>
<evidence type="ECO:0000256" key="4">
    <source>
        <dbReference type="ARBA" id="ARBA00023163"/>
    </source>
</evidence>
<dbReference type="PROSITE" id="PS00463">
    <property type="entry name" value="ZN2_CY6_FUNGAL_1"/>
    <property type="match status" value="1"/>
</dbReference>
<dbReference type="AlphaFoldDB" id="A0A9P6MPZ5"/>
<keyword evidence="4" id="KW-0804">Transcription</keyword>
<name>A0A9P6MPZ5_9FUNG</name>
<dbReference type="GO" id="GO:0005634">
    <property type="term" value="C:nucleus"/>
    <property type="evidence" value="ECO:0007669"/>
    <property type="project" value="UniProtKB-SubCell"/>
</dbReference>
<dbReference type="InterPro" id="IPR001138">
    <property type="entry name" value="Zn2Cys6_DnaBD"/>
</dbReference>
<dbReference type="GO" id="GO:0003677">
    <property type="term" value="F:DNA binding"/>
    <property type="evidence" value="ECO:0007669"/>
    <property type="project" value="InterPro"/>
</dbReference>
<protein>
    <recommendedName>
        <fullName evidence="7">Zn(2)-C6 fungal-type domain-containing protein</fullName>
    </recommendedName>
</protein>
<gene>
    <name evidence="8" type="ORF">BGZ80_002690</name>
</gene>
<dbReference type="Proteomes" id="UP000703661">
    <property type="component" value="Unassembled WGS sequence"/>
</dbReference>
<feature type="domain" description="Zn(2)-C6 fungal-type" evidence="7">
    <location>
        <begin position="13"/>
        <end position="45"/>
    </location>
</feature>
<feature type="compositionally biased region" description="Low complexity" evidence="6">
    <location>
        <begin position="821"/>
        <end position="834"/>
    </location>
</feature>
<dbReference type="InterPro" id="IPR050815">
    <property type="entry name" value="TF_fung"/>
</dbReference>
<dbReference type="PANTHER" id="PTHR47338:SF5">
    <property type="entry name" value="ZN(II)2CYS6 TRANSCRIPTION FACTOR (EUROFUNG)"/>
    <property type="match status" value="1"/>
</dbReference>
<evidence type="ECO:0000256" key="1">
    <source>
        <dbReference type="ARBA" id="ARBA00004123"/>
    </source>
</evidence>
<organism evidence="8 9">
    <name type="scientific">Entomortierella chlamydospora</name>
    <dbReference type="NCBI Taxonomy" id="101097"/>
    <lineage>
        <taxon>Eukaryota</taxon>
        <taxon>Fungi</taxon>
        <taxon>Fungi incertae sedis</taxon>
        <taxon>Mucoromycota</taxon>
        <taxon>Mortierellomycotina</taxon>
        <taxon>Mortierellomycetes</taxon>
        <taxon>Mortierellales</taxon>
        <taxon>Mortierellaceae</taxon>
        <taxon>Entomortierella</taxon>
    </lineage>
</organism>
<dbReference type="InterPro" id="IPR007219">
    <property type="entry name" value="XnlR_reg_dom"/>
</dbReference>
<dbReference type="Pfam" id="PF00172">
    <property type="entry name" value="Zn_clus"/>
    <property type="match status" value="1"/>
</dbReference>
<accession>A0A9P6MPZ5</accession>
<comment type="caution">
    <text evidence="8">The sequence shown here is derived from an EMBL/GenBank/DDBJ whole genome shotgun (WGS) entry which is preliminary data.</text>
</comment>
<keyword evidence="5" id="KW-0539">Nucleus</keyword>
<evidence type="ECO:0000313" key="8">
    <source>
        <dbReference type="EMBL" id="KAG0009153.1"/>
    </source>
</evidence>
<dbReference type="PROSITE" id="PS50048">
    <property type="entry name" value="ZN2_CY6_FUNGAL_2"/>
    <property type="match status" value="1"/>
</dbReference>
<feature type="compositionally biased region" description="Low complexity" evidence="6">
    <location>
        <begin position="676"/>
        <end position="688"/>
    </location>
</feature>
<dbReference type="Pfam" id="PF04082">
    <property type="entry name" value="Fungal_trans"/>
    <property type="match status" value="1"/>
</dbReference>
<sequence>MTKIKPRLIARISCQECRRRKTRCNFDGQGDKCSTCARIGTPCIFAQKNGTVLDINKVLEENNPHLVYQREKERARERERERSMLLANSSSSSAAFAQSFNQIPSDLSLYSKSTPSSFYAAGYSVRPGRSNSTSITQSTRGQGSSTDDLSQVMERLEIDTFGIAPHIIRNFSQVAGDNDSAETSSGESSAAESNTSSRHESASQDSHVTHGGNRNRAGSHPGTYHRSSRSRSVPLVDIEQDLIDIYFRHVHPYILVLHKPSFLRRLHDPKDPVPDFLLAAIYAVASQYAPGREQDGRRYFQLWLSRLDDTLDKPRLSTIQALMLIIKYQAGVKHSGFYFRTYMYTQMVTVLAREMQLHKTTPVNIKLDPESHEVRRRLFWMIFVLDQFIALSQGRTVSFREVEPDADMPSTDIEDPSDHQEIENILNIVEFIKLTKINHQALMLVRKFLTGVVKPEETFPQGQKIHEMMRAWRTNLPQRLRLASNMSPHTPFVAMIHTIYHTCLVMLQRCYAEDPSIGHLEIVATARGICSESATNITVIIDDLYTNHGIPPLTYLIRGGYFTVYCLIAAATIQANDIRRGSSSPIMFKRTLALLNIILRESTAVDVEREVENLKNTMDHQMDHSGNDFSMSQYYEYRPPPLRPILPMSQKYGSKEVSVASGSMSARIRKISPRASGPSQGSSNISSPAVPSIDMGTMGQTFKHGNGVNRGGDGKDNQDVMSGSSQNSNINQPVIREEREQSERIQWEHRQKLMAEEESQRNRTEPKIKLSPSPDIKSLSYSSIPTFSEPLIPSLASSSDFLQSTPVLASTSSQLPNFNVLPQSQPQSQPLLEPMPEPRPRSTSSRGDQRKSRPVSIAQFLAFQEEQQRLQQQQSQEQQRQQEQQQQQQQFT</sequence>
<keyword evidence="3" id="KW-0805">Transcription regulation</keyword>